<comment type="caution">
    <text evidence="2">The sequence shown here is derived from an EMBL/GenBank/DDBJ whole genome shotgun (WGS) entry which is preliminary data.</text>
</comment>
<feature type="domain" description="Xylose isomerase-like TIM barrel" evidence="1">
    <location>
        <begin position="20"/>
        <end position="271"/>
    </location>
</feature>
<evidence type="ECO:0000313" key="3">
    <source>
        <dbReference type="Proteomes" id="UP001596105"/>
    </source>
</evidence>
<protein>
    <submittedName>
        <fullName evidence="2">Sugar phosphate isomerase/epimerase family protein</fullName>
    </submittedName>
</protein>
<proteinExistence type="predicted"/>
<keyword evidence="3" id="KW-1185">Reference proteome</keyword>
<dbReference type="RefSeq" id="WP_209743568.1">
    <property type="nucleotide sequence ID" value="NZ_JBHSMH010000005.1"/>
</dbReference>
<organism evidence="2 3">
    <name type="scientific">Cohnella suwonensis</name>
    <dbReference type="NCBI Taxonomy" id="696072"/>
    <lineage>
        <taxon>Bacteria</taxon>
        <taxon>Bacillati</taxon>
        <taxon>Bacillota</taxon>
        <taxon>Bacilli</taxon>
        <taxon>Bacillales</taxon>
        <taxon>Paenibacillaceae</taxon>
        <taxon>Cohnella</taxon>
    </lineage>
</organism>
<dbReference type="EMBL" id="JBHSMH010000005">
    <property type="protein sequence ID" value="MFC5467988.1"/>
    <property type="molecule type" value="Genomic_DNA"/>
</dbReference>
<dbReference type="GO" id="GO:0016853">
    <property type="term" value="F:isomerase activity"/>
    <property type="evidence" value="ECO:0007669"/>
    <property type="project" value="UniProtKB-KW"/>
</dbReference>
<dbReference type="InterPro" id="IPR013022">
    <property type="entry name" value="Xyl_isomerase-like_TIM-brl"/>
</dbReference>
<dbReference type="Proteomes" id="UP001596105">
    <property type="component" value="Unassembled WGS sequence"/>
</dbReference>
<accession>A0ABW0LQK5</accession>
<evidence type="ECO:0000259" key="1">
    <source>
        <dbReference type="Pfam" id="PF01261"/>
    </source>
</evidence>
<evidence type="ECO:0000313" key="2">
    <source>
        <dbReference type="EMBL" id="MFC5467988.1"/>
    </source>
</evidence>
<keyword evidence="2" id="KW-0413">Isomerase</keyword>
<reference evidence="3" key="1">
    <citation type="journal article" date="2019" name="Int. J. Syst. Evol. Microbiol.">
        <title>The Global Catalogue of Microorganisms (GCM) 10K type strain sequencing project: providing services to taxonomists for standard genome sequencing and annotation.</title>
        <authorList>
            <consortium name="The Broad Institute Genomics Platform"/>
            <consortium name="The Broad Institute Genome Sequencing Center for Infectious Disease"/>
            <person name="Wu L."/>
            <person name="Ma J."/>
        </authorList>
    </citation>
    <scope>NUCLEOTIDE SEQUENCE [LARGE SCALE GENOMIC DNA]</scope>
    <source>
        <strain evidence="3">CCUG 57113</strain>
    </source>
</reference>
<gene>
    <name evidence="2" type="ORF">ACFPPD_04595</name>
</gene>
<dbReference type="InterPro" id="IPR036237">
    <property type="entry name" value="Xyl_isomerase-like_sf"/>
</dbReference>
<sequence length="293" mass="31775">MKLSVFTVATPDMTPEKLAAAAKKAGLSGIEWRYTEVPADVRGSEPSFWGNNLCTISPSGGTAELDRFKRAAEEAGLVSLSVTPYLRAGDLEATEKVLQAAKHIGASYIRVGVPGYDRTKPFEELFKLGREYLAEAEKLCRKYGVKGLVETHHVTIAASASGARRLVEGFDPNHIGVLYDPGNLAHEGYENYRMGLEILGPYLAHVHVKNAAWKPAERAEDGSLGWSSDWAPMKDGVVPWRQVIGDLAAVGYDGYVGIEDFSKQFADSADMLQYFADYIGGLIAELSVSAADV</sequence>
<name>A0ABW0LQK5_9BACL</name>
<dbReference type="InterPro" id="IPR050312">
    <property type="entry name" value="IolE/XylAMocC-like"/>
</dbReference>
<dbReference type="PANTHER" id="PTHR12110">
    <property type="entry name" value="HYDROXYPYRUVATE ISOMERASE"/>
    <property type="match status" value="1"/>
</dbReference>
<dbReference type="Gene3D" id="3.20.20.150">
    <property type="entry name" value="Divalent-metal-dependent TIM barrel enzymes"/>
    <property type="match status" value="1"/>
</dbReference>
<dbReference type="Pfam" id="PF01261">
    <property type="entry name" value="AP_endonuc_2"/>
    <property type="match status" value="1"/>
</dbReference>
<dbReference type="SUPFAM" id="SSF51658">
    <property type="entry name" value="Xylose isomerase-like"/>
    <property type="match status" value="1"/>
</dbReference>